<dbReference type="AlphaFoldDB" id="A0A8I0GXI6"/>
<evidence type="ECO:0000313" key="2">
    <source>
        <dbReference type="Proteomes" id="UP000653002"/>
    </source>
</evidence>
<evidence type="ECO:0000313" key="1">
    <source>
        <dbReference type="EMBL" id="MBD4336154.1"/>
    </source>
</evidence>
<dbReference type="EMBL" id="JAABFR010000589">
    <property type="protein sequence ID" value="MBD4336154.1"/>
    <property type="molecule type" value="Genomic_DNA"/>
</dbReference>
<protein>
    <submittedName>
        <fullName evidence="1">Uncharacterized protein</fullName>
    </submittedName>
</protein>
<accession>A0A8I0GXI6</accession>
<reference evidence="1" key="1">
    <citation type="submission" date="2020-01" db="EMBL/GenBank/DDBJ databases">
        <authorList>
            <person name="Richard D."/>
        </authorList>
    </citation>
    <scope>NUCLEOTIDE SEQUENCE</scope>
    <source>
        <strain evidence="1">JP541</strain>
    </source>
</reference>
<comment type="caution">
    <text evidence="1">The sequence shown here is derived from an EMBL/GenBank/DDBJ whole genome shotgun (WGS) entry which is preliminary data.</text>
</comment>
<gene>
    <name evidence="1" type="ORF">GUH15_08840</name>
</gene>
<dbReference type="Proteomes" id="UP000653002">
    <property type="component" value="Unassembled WGS sequence"/>
</dbReference>
<name>A0A8I0GXI6_XANCI</name>
<proteinExistence type="predicted"/>
<sequence>MGWLYIPSNQWAPTYATYTALIGQADTEKLIAAFAGDQLEINEPGSWLDARRNASILRTWQAPEQRHLTTPMVGWLHNVTGRTVQNIVRGIPRAAA</sequence>
<organism evidence="1 2">
    <name type="scientific">Xanthomonas citri pv. citri</name>
    <dbReference type="NCBI Taxonomy" id="611301"/>
    <lineage>
        <taxon>Bacteria</taxon>
        <taxon>Pseudomonadati</taxon>
        <taxon>Pseudomonadota</taxon>
        <taxon>Gammaproteobacteria</taxon>
        <taxon>Lysobacterales</taxon>
        <taxon>Lysobacteraceae</taxon>
        <taxon>Xanthomonas</taxon>
    </lineage>
</organism>